<dbReference type="SMART" id="SM00387">
    <property type="entry name" value="HATPase_c"/>
    <property type="match status" value="1"/>
</dbReference>
<evidence type="ECO:0000259" key="13">
    <source>
        <dbReference type="PROSITE" id="PS50109"/>
    </source>
</evidence>
<dbReference type="AlphaFoldDB" id="A0A368W227"/>
<evidence type="ECO:0000256" key="10">
    <source>
        <dbReference type="ARBA" id="ARBA00023012"/>
    </source>
</evidence>
<evidence type="ECO:0000256" key="12">
    <source>
        <dbReference type="SAM" id="Phobius"/>
    </source>
</evidence>
<keyword evidence="12" id="KW-1133">Transmembrane helix</keyword>
<comment type="subcellular location">
    <subcellularLocation>
        <location evidence="2">Cell membrane</location>
        <topology evidence="2">Multi-pass membrane protein</topology>
    </subcellularLocation>
</comment>
<evidence type="ECO:0000256" key="8">
    <source>
        <dbReference type="ARBA" id="ARBA00022777"/>
    </source>
</evidence>
<dbReference type="InterPro" id="IPR005467">
    <property type="entry name" value="His_kinase_dom"/>
</dbReference>
<dbReference type="EMBL" id="QPJD01000005">
    <property type="protein sequence ID" value="RCW49085.1"/>
    <property type="molecule type" value="Genomic_DNA"/>
</dbReference>
<keyword evidence="9" id="KW-0067">ATP-binding</keyword>
<dbReference type="CDD" id="cd06225">
    <property type="entry name" value="HAMP"/>
    <property type="match status" value="1"/>
</dbReference>
<organism evidence="15 16">
    <name type="scientific">Paenibacillus prosopidis</name>
    <dbReference type="NCBI Taxonomy" id="630520"/>
    <lineage>
        <taxon>Bacteria</taxon>
        <taxon>Bacillati</taxon>
        <taxon>Bacillota</taxon>
        <taxon>Bacilli</taxon>
        <taxon>Bacillales</taxon>
        <taxon>Paenibacillaceae</taxon>
        <taxon>Paenibacillus</taxon>
    </lineage>
</organism>
<dbReference type="OrthoDB" id="9809348at2"/>
<accession>A0A368W227</accession>
<dbReference type="PRINTS" id="PR00344">
    <property type="entry name" value="BCTRLSENSOR"/>
</dbReference>
<keyword evidence="11 12" id="KW-0472">Membrane</keyword>
<dbReference type="Gene3D" id="3.30.450.20">
    <property type="entry name" value="PAS domain"/>
    <property type="match status" value="2"/>
</dbReference>
<dbReference type="Proteomes" id="UP000252415">
    <property type="component" value="Unassembled WGS sequence"/>
</dbReference>
<dbReference type="PANTHER" id="PTHR34220">
    <property type="entry name" value="SENSOR HISTIDINE KINASE YPDA"/>
    <property type="match status" value="1"/>
</dbReference>
<evidence type="ECO:0000259" key="14">
    <source>
        <dbReference type="PROSITE" id="PS50885"/>
    </source>
</evidence>
<feature type="transmembrane region" description="Helical" evidence="12">
    <location>
        <begin position="21"/>
        <end position="40"/>
    </location>
</feature>
<dbReference type="SUPFAM" id="SSF158472">
    <property type="entry name" value="HAMP domain-like"/>
    <property type="match status" value="1"/>
</dbReference>
<dbReference type="PROSITE" id="PS50109">
    <property type="entry name" value="HIS_KIN"/>
    <property type="match status" value="1"/>
</dbReference>
<keyword evidence="16" id="KW-1185">Reference proteome</keyword>
<dbReference type="EC" id="2.7.13.3" evidence="3"/>
<evidence type="ECO:0000313" key="16">
    <source>
        <dbReference type="Proteomes" id="UP000252415"/>
    </source>
</evidence>
<dbReference type="GO" id="GO:0005524">
    <property type="term" value="F:ATP binding"/>
    <property type="evidence" value="ECO:0007669"/>
    <property type="project" value="UniProtKB-KW"/>
</dbReference>
<keyword evidence="8 15" id="KW-0418">Kinase</keyword>
<gene>
    <name evidence="15" type="ORF">DFP97_105270</name>
</gene>
<evidence type="ECO:0000256" key="11">
    <source>
        <dbReference type="ARBA" id="ARBA00023136"/>
    </source>
</evidence>
<dbReference type="SUPFAM" id="SSF55874">
    <property type="entry name" value="ATPase domain of HSP90 chaperone/DNA topoisomerase II/histidine kinase"/>
    <property type="match status" value="1"/>
</dbReference>
<proteinExistence type="predicted"/>
<keyword evidence="5" id="KW-0597">Phosphoprotein</keyword>
<reference evidence="15 16" key="1">
    <citation type="submission" date="2018-07" db="EMBL/GenBank/DDBJ databases">
        <title>Genomic Encyclopedia of Type Strains, Phase III (KMG-III): the genomes of soil and plant-associated and newly described type strains.</title>
        <authorList>
            <person name="Whitman W."/>
        </authorList>
    </citation>
    <scope>NUCLEOTIDE SEQUENCE [LARGE SCALE GENOMIC DNA]</scope>
    <source>
        <strain evidence="15 16">CECT 7506</strain>
    </source>
</reference>
<evidence type="ECO:0000256" key="7">
    <source>
        <dbReference type="ARBA" id="ARBA00022741"/>
    </source>
</evidence>
<protein>
    <recommendedName>
        <fullName evidence="3">histidine kinase</fullName>
        <ecNumber evidence="3">2.7.13.3</ecNumber>
    </recommendedName>
</protein>
<keyword evidence="6" id="KW-0808">Transferase</keyword>
<evidence type="ECO:0000256" key="4">
    <source>
        <dbReference type="ARBA" id="ARBA00022475"/>
    </source>
</evidence>
<evidence type="ECO:0000256" key="1">
    <source>
        <dbReference type="ARBA" id="ARBA00000085"/>
    </source>
</evidence>
<dbReference type="PANTHER" id="PTHR34220:SF7">
    <property type="entry name" value="SENSOR HISTIDINE KINASE YPDA"/>
    <property type="match status" value="1"/>
</dbReference>
<dbReference type="InterPro" id="IPR004358">
    <property type="entry name" value="Sig_transdc_His_kin-like_C"/>
</dbReference>
<evidence type="ECO:0000256" key="5">
    <source>
        <dbReference type="ARBA" id="ARBA00022553"/>
    </source>
</evidence>
<evidence type="ECO:0000313" key="15">
    <source>
        <dbReference type="EMBL" id="RCW49085.1"/>
    </source>
</evidence>
<evidence type="ECO:0000256" key="2">
    <source>
        <dbReference type="ARBA" id="ARBA00004651"/>
    </source>
</evidence>
<sequence length="597" mass="67308">MNVYKRLKRFEWFRNQLIRNKIMLVYVPLIIIPLLILGFASNHIYTKAVVEKTVHNVSDNSSLIITQINGILTNATSAANMLTLNLNKVIAQDREDSRRQVSDLLLYTRITNQLSFALVVFPDVESAAFVDQQNELYGSTPNIVSNAELAVSSDMLRQLQQSKRANVWFPMQTRKFLVTSPVEPVLTLGKRVIDINTGAPLGYLFLNIRESALSAVYENIGSIKEGSYFIADGEGLIVSSQNAAEVLQPIAEPTLRNWVLKSNERTNIQASQEERMLLISTDIPNFEWKLISMVPYDRLTEDTRKITKLIFLIGLVCFVFALFGARLLSNVISKPIVHLSRHMKKVKEGNLDQQIEVTSGDEIGLLASGFNTMMGRVKELLANIGAEQRKKREYELALMQAQIKPHFLYNTLDVIYTLSEMGRARDVQRTTKALADFYRVALSKGKDQIKLEEEIRSVMDYLSIQHIRYSDVFNFDIDITPDILDCTIPKLTIQPLIENAIYHGLKNKASFGKLTITGKREDQKVILVVTDDGAGITEDRLQAIKMSMNGSQQQVGYGLGSVHQRIKLYFGESYGIQIESESGIGTVVTVELPYQAE</sequence>
<comment type="catalytic activity">
    <reaction evidence="1">
        <text>ATP + protein L-histidine = ADP + protein N-phospho-L-histidine.</text>
        <dbReference type="EC" id="2.7.13.3"/>
    </reaction>
</comment>
<comment type="caution">
    <text evidence="15">The sequence shown here is derived from an EMBL/GenBank/DDBJ whole genome shotgun (WGS) entry which is preliminary data.</text>
</comment>
<evidence type="ECO:0000256" key="6">
    <source>
        <dbReference type="ARBA" id="ARBA00022679"/>
    </source>
</evidence>
<dbReference type="InterPro" id="IPR003660">
    <property type="entry name" value="HAMP_dom"/>
</dbReference>
<dbReference type="SMART" id="SM00304">
    <property type="entry name" value="HAMP"/>
    <property type="match status" value="1"/>
</dbReference>
<dbReference type="InterPro" id="IPR010559">
    <property type="entry name" value="Sig_transdc_His_kin_internal"/>
</dbReference>
<evidence type="ECO:0000256" key="3">
    <source>
        <dbReference type="ARBA" id="ARBA00012438"/>
    </source>
</evidence>
<dbReference type="InterPro" id="IPR003594">
    <property type="entry name" value="HATPase_dom"/>
</dbReference>
<feature type="domain" description="HAMP" evidence="14">
    <location>
        <begin position="330"/>
        <end position="382"/>
    </location>
</feature>
<keyword evidence="7" id="KW-0547">Nucleotide-binding</keyword>
<dbReference type="Gene3D" id="3.30.565.10">
    <property type="entry name" value="Histidine kinase-like ATPase, C-terminal domain"/>
    <property type="match status" value="1"/>
</dbReference>
<dbReference type="Pfam" id="PF02518">
    <property type="entry name" value="HATPase_c"/>
    <property type="match status" value="1"/>
</dbReference>
<keyword evidence="12" id="KW-0812">Transmembrane</keyword>
<evidence type="ECO:0000256" key="9">
    <source>
        <dbReference type="ARBA" id="ARBA00022840"/>
    </source>
</evidence>
<keyword evidence="10" id="KW-0902">Two-component regulatory system</keyword>
<dbReference type="Pfam" id="PF00672">
    <property type="entry name" value="HAMP"/>
    <property type="match status" value="1"/>
</dbReference>
<dbReference type="InterPro" id="IPR036890">
    <property type="entry name" value="HATPase_C_sf"/>
</dbReference>
<dbReference type="GO" id="GO:0005886">
    <property type="term" value="C:plasma membrane"/>
    <property type="evidence" value="ECO:0007669"/>
    <property type="project" value="UniProtKB-SubCell"/>
</dbReference>
<dbReference type="Gene3D" id="6.10.340.10">
    <property type="match status" value="1"/>
</dbReference>
<dbReference type="RefSeq" id="WP_114379823.1">
    <property type="nucleotide sequence ID" value="NZ_QPJD01000005.1"/>
</dbReference>
<dbReference type="Pfam" id="PF06580">
    <property type="entry name" value="His_kinase"/>
    <property type="match status" value="1"/>
</dbReference>
<dbReference type="InterPro" id="IPR050640">
    <property type="entry name" value="Bact_2-comp_sensor_kinase"/>
</dbReference>
<feature type="transmembrane region" description="Helical" evidence="12">
    <location>
        <begin position="309"/>
        <end position="328"/>
    </location>
</feature>
<dbReference type="PROSITE" id="PS50885">
    <property type="entry name" value="HAMP"/>
    <property type="match status" value="1"/>
</dbReference>
<feature type="domain" description="Histidine kinase" evidence="13">
    <location>
        <begin position="493"/>
        <end position="596"/>
    </location>
</feature>
<dbReference type="GO" id="GO:0000155">
    <property type="term" value="F:phosphorelay sensor kinase activity"/>
    <property type="evidence" value="ECO:0007669"/>
    <property type="project" value="InterPro"/>
</dbReference>
<keyword evidence="4" id="KW-1003">Cell membrane</keyword>
<name>A0A368W227_9BACL</name>